<comment type="subcellular location">
    <subcellularLocation>
        <location evidence="1">Cell membrane</location>
    </subcellularLocation>
</comment>
<dbReference type="PANTHER" id="PTHR21174:SF0">
    <property type="entry name" value="HD PHOSPHOHYDROLASE FAMILY PROTEIN-RELATED"/>
    <property type="match status" value="1"/>
</dbReference>
<feature type="transmembrane region" description="Helical" evidence="8">
    <location>
        <begin position="284"/>
        <end position="305"/>
    </location>
</feature>
<keyword evidence="5 8" id="KW-1133">Transmembrane helix</keyword>
<keyword evidence="11" id="KW-1185">Reference proteome</keyword>
<dbReference type="Proteomes" id="UP001172082">
    <property type="component" value="Unassembled WGS sequence"/>
</dbReference>
<evidence type="ECO:0000313" key="10">
    <source>
        <dbReference type="EMBL" id="MDN5203900.1"/>
    </source>
</evidence>
<feature type="domain" description="HD/PDEase" evidence="9">
    <location>
        <begin position="28"/>
        <end position="142"/>
    </location>
</feature>
<dbReference type="InterPro" id="IPR043760">
    <property type="entry name" value="PycTM_dom"/>
</dbReference>
<dbReference type="SMART" id="SM00471">
    <property type="entry name" value="HDc"/>
    <property type="match status" value="1"/>
</dbReference>
<evidence type="ECO:0000256" key="6">
    <source>
        <dbReference type="ARBA" id="ARBA00023118"/>
    </source>
</evidence>
<dbReference type="EMBL" id="JAUJEA010000009">
    <property type="protein sequence ID" value="MDN5203900.1"/>
    <property type="molecule type" value="Genomic_DNA"/>
</dbReference>
<evidence type="ECO:0000256" key="1">
    <source>
        <dbReference type="ARBA" id="ARBA00004236"/>
    </source>
</evidence>
<evidence type="ECO:0000256" key="3">
    <source>
        <dbReference type="ARBA" id="ARBA00022692"/>
    </source>
</evidence>
<dbReference type="InterPro" id="IPR009218">
    <property type="entry name" value="HD_phosphohydro"/>
</dbReference>
<evidence type="ECO:0000313" key="11">
    <source>
        <dbReference type="Proteomes" id="UP001172082"/>
    </source>
</evidence>
<reference evidence="10" key="1">
    <citation type="submission" date="2023-06" db="EMBL/GenBank/DDBJ databases">
        <title>Genomic of Parafulvivirga corallium.</title>
        <authorList>
            <person name="Wang G."/>
        </authorList>
    </citation>
    <scope>NUCLEOTIDE SEQUENCE</scope>
    <source>
        <strain evidence="10">BMA10</strain>
    </source>
</reference>
<dbReference type="Pfam" id="PF01966">
    <property type="entry name" value="HD"/>
    <property type="match status" value="1"/>
</dbReference>
<dbReference type="RefSeq" id="WP_346753924.1">
    <property type="nucleotide sequence ID" value="NZ_JAUJEA010000009.1"/>
</dbReference>
<evidence type="ECO:0000256" key="8">
    <source>
        <dbReference type="SAM" id="Phobius"/>
    </source>
</evidence>
<proteinExistence type="predicted"/>
<dbReference type="PANTHER" id="PTHR21174">
    <property type="match status" value="1"/>
</dbReference>
<name>A0ABT8KT20_9BACT</name>
<gene>
    <name evidence="10" type="ORF">QQ008_21085</name>
</gene>
<evidence type="ECO:0000256" key="4">
    <source>
        <dbReference type="ARBA" id="ARBA00022741"/>
    </source>
</evidence>
<dbReference type="Pfam" id="PF18967">
    <property type="entry name" value="PycTM"/>
    <property type="match status" value="1"/>
</dbReference>
<keyword evidence="6" id="KW-0051">Antiviral defense</keyword>
<feature type="transmembrane region" description="Helical" evidence="8">
    <location>
        <begin position="256"/>
        <end position="275"/>
    </location>
</feature>
<evidence type="ECO:0000256" key="2">
    <source>
        <dbReference type="ARBA" id="ARBA00022475"/>
    </source>
</evidence>
<keyword evidence="4" id="KW-0547">Nucleotide-binding</keyword>
<dbReference type="SUPFAM" id="SSF109604">
    <property type="entry name" value="HD-domain/PDEase-like"/>
    <property type="match status" value="1"/>
</dbReference>
<protein>
    <submittedName>
        <fullName evidence="10">DUF5706 domain-containing protein</fullName>
    </submittedName>
</protein>
<keyword evidence="2" id="KW-1003">Cell membrane</keyword>
<keyword evidence="7 8" id="KW-0472">Membrane</keyword>
<evidence type="ECO:0000256" key="5">
    <source>
        <dbReference type="ARBA" id="ARBA00022989"/>
    </source>
</evidence>
<keyword evidence="3 8" id="KW-0812">Transmembrane</keyword>
<feature type="transmembrane region" description="Helical" evidence="8">
    <location>
        <begin position="383"/>
        <end position="402"/>
    </location>
</feature>
<evidence type="ECO:0000256" key="7">
    <source>
        <dbReference type="ARBA" id="ARBA00023136"/>
    </source>
</evidence>
<accession>A0ABT8KT20</accession>
<dbReference type="InterPro" id="IPR003607">
    <property type="entry name" value="HD/PDEase_dom"/>
</dbReference>
<evidence type="ECO:0000259" key="9">
    <source>
        <dbReference type="SMART" id="SM00471"/>
    </source>
</evidence>
<dbReference type="InterPro" id="IPR006674">
    <property type="entry name" value="HD_domain"/>
</dbReference>
<comment type="caution">
    <text evidence="10">The sequence shown here is derived from an EMBL/GenBank/DDBJ whole genome shotgun (WGS) entry which is preliminary data.</text>
</comment>
<dbReference type="CDD" id="cd00077">
    <property type="entry name" value="HDc"/>
    <property type="match status" value="1"/>
</dbReference>
<organism evidence="10 11">
    <name type="scientific">Splendidivirga corallicola</name>
    <dbReference type="NCBI Taxonomy" id="3051826"/>
    <lineage>
        <taxon>Bacteria</taxon>
        <taxon>Pseudomonadati</taxon>
        <taxon>Bacteroidota</taxon>
        <taxon>Cytophagia</taxon>
        <taxon>Cytophagales</taxon>
        <taxon>Splendidivirgaceae</taxon>
        <taxon>Splendidivirga</taxon>
    </lineage>
</organism>
<dbReference type="Gene3D" id="1.10.3210.10">
    <property type="entry name" value="Hypothetical protein af1432"/>
    <property type="match status" value="1"/>
</dbReference>
<sequence length="405" mass="46189">MVAEETELIKKTKEYAGGILKDNVPEAVSYHNMQHTKDVVDAAIEIGKASDLSEEEMEIVQLAAWLHDVGYCEGANDHEDMSIEMTRNFLSKMGVEPAKIEAVEGCIEATKMPQRPQNKLQEVICDADLYHLASNEYFNRAELLREELEITKGMELSQLDWYQMNIQFFGEHEYFTEYAKEKLTPQKNENLKKVKKKVKELKSGSKYTRGLEKELKKLKAKIDADRENKPTRGIETMFRITSKNHLQLSAMADNKANIMISINSIILSILVTVLTRKLDDSPHLIVPALILTVVCLLTIVFAVLATRPNVSSGMFTTDDILNKRTNLLFFGNFHGMQVKDYVWGMKEMMNDADYLYSSLIKDIYFLGIVLGKKYKLLRISYTIFMYGFVMAVLSFVVASILTKQA</sequence>